<dbReference type="Proteomes" id="UP001249851">
    <property type="component" value="Unassembled WGS sequence"/>
</dbReference>
<gene>
    <name evidence="3" type="ORF">P5673_003906</name>
</gene>
<sequence length="829" mass="94007">MAHVSSGMRKIISRIMRYVLFVFLVLVLSLMKTCKGTSESVLSNHDDVMNSITAETVDLATSVLPNLYEGWCRLDDEGSYVEMSLPGNTDAETNNLFWFKFTLEARYIRVIPDPYEGHARQRSRWNITTIYKGVDSSKGWCPLMNTQSTKEQLIILLEGVHEVSGFAIMKCSNLPCVPVNATFIMRTWSKRDIEERPNEQALRKGGEAGAMVGGNSETLLYIFKKPVSGNTIFMDFYPSNCGVADCSFCLRMELYGNQLECLSALGVESSYLHPHGAVKDKQMAASSSHGDHPPHFGRREHKSAWCASPVALKDPVIARSQYLQIDFMKRKIITAISTQGLNSANYVKAYYLYHAMNEVDFHSLRDEGKNTRKLFETCPEFGKRLQFNFLTKPILARYLRINPQRWLNSMCLRVEVFGCDAGASPLGMEFGMVPHQQIEASSETQNNTKNFGRLNNAGWCAVVEPVILGKVQYHYFRVDMLNPHFVCSVASQGIRTSFTEREPEGVTSYYLKYSLTGVEWLRYHKLLAGEYRGNTMVQHWLEPHLVTRFIEFNPQTSHSPSQVCMRVEIYTSENDVLEKYLPIGMESFQISNTQLSASSEMDSSHSALHARLNHNFDGAAWVPVRSDPTEYLQIDLMWITLITGIMTQGHPENSHRLLTYTFEHGIGSDDSFTHLPDYGRLHSGLGTGAWCAEKQDKNQYLQVNLVENFIIAGVATQGQKHFDGWVTSYSVSYSVNHQMWDEYPVDGRSKTDRNTTVLHLFSTPVVARYVRFLPETWSGKICMRVQIYGCAILHVLSVVKMLLAYMTFGELKPVFVILDIQELAPLAKI</sequence>
<feature type="domain" description="F5/8 type C" evidence="2">
    <location>
        <begin position="578"/>
        <end position="636"/>
    </location>
</feature>
<feature type="domain" description="F5/8 type C" evidence="2">
    <location>
        <begin position="421"/>
        <end position="572"/>
    </location>
</feature>
<dbReference type="Gene3D" id="2.60.120.260">
    <property type="entry name" value="Galactose-binding domain-like"/>
    <property type="match status" value="4"/>
</dbReference>
<name>A0AAD9VEV6_ACRCE</name>
<dbReference type="PROSITE" id="PS50022">
    <property type="entry name" value="FA58C_3"/>
    <property type="match status" value="4"/>
</dbReference>
<keyword evidence="4" id="KW-1185">Reference proteome</keyword>
<evidence type="ECO:0000256" key="1">
    <source>
        <dbReference type="SAM" id="SignalP"/>
    </source>
</evidence>
<evidence type="ECO:0000313" key="3">
    <source>
        <dbReference type="EMBL" id="KAK2571325.1"/>
    </source>
</evidence>
<protein>
    <submittedName>
        <fullName evidence="3">Coagulation factor V</fullName>
    </submittedName>
</protein>
<dbReference type="AlphaFoldDB" id="A0AAD9VEV6"/>
<dbReference type="Pfam" id="PF00754">
    <property type="entry name" value="F5_F8_type_C"/>
    <property type="match status" value="3"/>
</dbReference>
<feature type="signal peptide" evidence="1">
    <location>
        <begin position="1"/>
        <end position="36"/>
    </location>
</feature>
<dbReference type="InterPro" id="IPR008979">
    <property type="entry name" value="Galactose-bd-like_sf"/>
</dbReference>
<evidence type="ECO:0000313" key="4">
    <source>
        <dbReference type="Proteomes" id="UP001249851"/>
    </source>
</evidence>
<reference evidence="3" key="1">
    <citation type="journal article" date="2023" name="G3 (Bethesda)">
        <title>Whole genome assembly and annotation of the endangered Caribbean coral Acropora cervicornis.</title>
        <authorList>
            <person name="Selwyn J.D."/>
            <person name="Vollmer S.V."/>
        </authorList>
    </citation>
    <scope>NUCLEOTIDE SEQUENCE</scope>
    <source>
        <strain evidence="3">K2</strain>
    </source>
</reference>
<organism evidence="3 4">
    <name type="scientific">Acropora cervicornis</name>
    <name type="common">Staghorn coral</name>
    <dbReference type="NCBI Taxonomy" id="6130"/>
    <lineage>
        <taxon>Eukaryota</taxon>
        <taxon>Metazoa</taxon>
        <taxon>Cnidaria</taxon>
        <taxon>Anthozoa</taxon>
        <taxon>Hexacorallia</taxon>
        <taxon>Scleractinia</taxon>
        <taxon>Astrocoeniina</taxon>
        <taxon>Acroporidae</taxon>
        <taxon>Acropora</taxon>
    </lineage>
</organism>
<feature type="domain" description="F5/8 type C" evidence="2">
    <location>
        <begin position="261"/>
        <end position="419"/>
    </location>
</feature>
<feature type="domain" description="F5/8 type C" evidence="2">
    <location>
        <begin position="643"/>
        <end position="790"/>
    </location>
</feature>
<dbReference type="SUPFAM" id="SSF49785">
    <property type="entry name" value="Galactose-binding domain-like"/>
    <property type="match status" value="4"/>
</dbReference>
<accession>A0AAD9VEV6</accession>
<dbReference type="EMBL" id="JARQWQ010000006">
    <property type="protein sequence ID" value="KAK2571325.1"/>
    <property type="molecule type" value="Genomic_DNA"/>
</dbReference>
<dbReference type="CDD" id="cd00057">
    <property type="entry name" value="FA58C"/>
    <property type="match status" value="1"/>
</dbReference>
<proteinExistence type="predicted"/>
<evidence type="ECO:0000259" key="2">
    <source>
        <dbReference type="PROSITE" id="PS50022"/>
    </source>
</evidence>
<dbReference type="InterPro" id="IPR000421">
    <property type="entry name" value="FA58C"/>
</dbReference>
<dbReference type="FunFam" id="2.60.120.260:FF:000016">
    <property type="entry name" value="Contactin-associated protein-like 4 isoform 1"/>
    <property type="match status" value="1"/>
</dbReference>
<keyword evidence="1" id="KW-0732">Signal</keyword>
<dbReference type="PROSITE" id="PS01285">
    <property type="entry name" value="FA58C_1"/>
    <property type="match status" value="2"/>
</dbReference>
<feature type="chain" id="PRO_5042010776" evidence="1">
    <location>
        <begin position="37"/>
        <end position="829"/>
    </location>
</feature>
<reference evidence="3" key="2">
    <citation type="journal article" date="2023" name="Science">
        <title>Genomic signatures of disease resistance in endangered staghorn corals.</title>
        <authorList>
            <person name="Vollmer S.V."/>
            <person name="Selwyn J.D."/>
            <person name="Despard B.A."/>
            <person name="Roesel C.L."/>
        </authorList>
    </citation>
    <scope>NUCLEOTIDE SEQUENCE</scope>
    <source>
        <strain evidence="3">K2</strain>
    </source>
</reference>
<comment type="caution">
    <text evidence="3">The sequence shown here is derived from an EMBL/GenBank/DDBJ whole genome shotgun (WGS) entry which is preliminary data.</text>
</comment>
<dbReference type="SMART" id="SM00231">
    <property type="entry name" value="FA58C"/>
    <property type="match status" value="3"/>
</dbReference>
<dbReference type="PANTHER" id="PTHR24543">
    <property type="entry name" value="MULTICOPPER OXIDASE-RELATED"/>
    <property type="match status" value="1"/>
</dbReference>
<dbReference type="PROSITE" id="PS01286">
    <property type="entry name" value="FA58C_2"/>
    <property type="match status" value="1"/>
</dbReference>